<organism evidence="2 3">
    <name type="scientific">Petrolisthes cinctipes</name>
    <name type="common">Flat porcelain crab</name>
    <dbReference type="NCBI Taxonomy" id="88211"/>
    <lineage>
        <taxon>Eukaryota</taxon>
        <taxon>Metazoa</taxon>
        <taxon>Ecdysozoa</taxon>
        <taxon>Arthropoda</taxon>
        <taxon>Crustacea</taxon>
        <taxon>Multicrustacea</taxon>
        <taxon>Malacostraca</taxon>
        <taxon>Eumalacostraca</taxon>
        <taxon>Eucarida</taxon>
        <taxon>Decapoda</taxon>
        <taxon>Pleocyemata</taxon>
        <taxon>Anomura</taxon>
        <taxon>Galatheoidea</taxon>
        <taxon>Porcellanidae</taxon>
        <taxon>Petrolisthes</taxon>
    </lineage>
</organism>
<evidence type="ECO:0000256" key="1">
    <source>
        <dbReference type="SAM" id="MobiDB-lite"/>
    </source>
</evidence>
<keyword evidence="3" id="KW-1185">Reference proteome</keyword>
<gene>
    <name evidence="2" type="ORF">Pcinc_026756</name>
</gene>
<protein>
    <submittedName>
        <fullName evidence="2">Uncharacterized protein</fullName>
    </submittedName>
</protein>
<comment type="caution">
    <text evidence="2">The sequence shown here is derived from an EMBL/GenBank/DDBJ whole genome shotgun (WGS) entry which is preliminary data.</text>
</comment>
<evidence type="ECO:0000313" key="3">
    <source>
        <dbReference type="Proteomes" id="UP001286313"/>
    </source>
</evidence>
<dbReference type="EMBL" id="JAWQEG010003127">
    <property type="protein sequence ID" value="KAK3867814.1"/>
    <property type="molecule type" value="Genomic_DNA"/>
</dbReference>
<name>A0AAE1F6I7_PETCI</name>
<evidence type="ECO:0000313" key="2">
    <source>
        <dbReference type="EMBL" id="KAK3867814.1"/>
    </source>
</evidence>
<dbReference type="Proteomes" id="UP001286313">
    <property type="component" value="Unassembled WGS sequence"/>
</dbReference>
<proteinExistence type="predicted"/>
<feature type="compositionally biased region" description="Basic residues" evidence="1">
    <location>
        <begin position="30"/>
        <end position="48"/>
    </location>
</feature>
<reference evidence="2" key="1">
    <citation type="submission" date="2023-10" db="EMBL/GenBank/DDBJ databases">
        <title>Genome assemblies of two species of porcelain crab, Petrolisthes cinctipes and Petrolisthes manimaculis (Anomura: Porcellanidae).</title>
        <authorList>
            <person name="Angst P."/>
        </authorList>
    </citation>
    <scope>NUCLEOTIDE SEQUENCE</scope>
    <source>
        <strain evidence="2">PB745_01</strain>
        <tissue evidence="2">Gill</tissue>
    </source>
</reference>
<dbReference type="AlphaFoldDB" id="A0AAE1F6I7"/>
<feature type="compositionally biased region" description="Basic and acidic residues" evidence="1">
    <location>
        <begin position="49"/>
        <end position="61"/>
    </location>
</feature>
<accession>A0AAE1F6I7</accession>
<feature type="region of interest" description="Disordered" evidence="1">
    <location>
        <begin position="1"/>
        <end position="73"/>
    </location>
</feature>
<sequence>MKEALKEEDWGGPVQHPLHLHHTQSPPLGHTHRGRSRHSQRGGHHGREKRGGDGEVWREEFGGGELKQKVSQL</sequence>